<dbReference type="Gene3D" id="2.40.340.10">
    <property type="entry name" value="MoeA, C-terminal, domain IV"/>
    <property type="match status" value="1"/>
</dbReference>
<dbReference type="FunFam" id="3.40.980.10:FF:000001">
    <property type="entry name" value="Molybdopterin molybdenumtransferase"/>
    <property type="match status" value="1"/>
</dbReference>
<reference evidence="9" key="1">
    <citation type="submission" date="2022-11" db="UniProtKB">
        <authorList>
            <consortium name="WormBaseParasite"/>
        </authorList>
    </citation>
    <scope>IDENTIFICATION</scope>
</reference>
<comment type="function">
    <text evidence="5">Catalyzes two steps in the biosynthesis of the molybdenum cofactor. In the first step, molybdopterin is adenylated. Subsequently, molybdate is inserted into adenylated molybdopterin and AMP is released.</text>
</comment>
<keyword evidence="8" id="KW-1185">Reference proteome</keyword>
<keyword evidence="5" id="KW-0460">Magnesium</keyword>
<dbReference type="GO" id="GO:0098970">
    <property type="term" value="P:postsynaptic neurotransmitter receptor diffusion trapping"/>
    <property type="evidence" value="ECO:0007669"/>
    <property type="project" value="TreeGrafter"/>
</dbReference>
<dbReference type="GO" id="GO:0072579">
    <property type="term" value="P:glycine receptor clustering"/>
    <property type="evidence" value="ECO:0007669"/>
    <property type="project" value="TreeGrafter"/>
</dbReference>
<evidence type="ECO:0000313" key="8">
    <source>
        <dbReference type="Proteomes" id="UP000887578"/>
    </source>
</evidence>
<dbReference type="GO" id="GO:0030425">
    <property type="term" value="C:dendrite"/>
    <property type="evidence" value="ECO:0007669"/>
    <property type="project" value="TreeGrafter"/>
</dbReference>
<sequence length="454" mass="49468">MSEPIPSSTTSSETSSSVILRPRQSQWPAISMEDALKIVVETAQPIISKSVPANLVRPGMVLYEPVIAKNPIPPARTSIKDGYAVIASDGIGDREVITVTTAGSITTLKVTPGTCARVSTGAMIPAGADAVVQVEDTELIKHNNIEEQVIRILKPPKENQDIREIGSDVSIGQILLEKRCILGSAEIGIIAASGQRFIEIYRKPKVCVMSTGNELIDWTAEETPEGKIRDTNRPQLLALLNVHGFKTIDGGIVGDTREQLIQSIKVAFKFSNVIVMSGGVSMGEKDLVKSVLKDDFGFTIHFGRVFMKPGLPSTFATGTYENNDLRYIFAVPGNPVSAWVACQLFAIPALRKLGGYQNCFQTEIKVRLAEQIRLDLRPEYRRAWLSTTDNSDKESTISDNENIPLAFCTSHNQLSSFILSTRGANLLLKLPSKTESQQFLKSGDIVSALVIGQL</sequence>
<dbReference type="InterPro" id="IPR036425">
    <property type="entry name" value="MoaB/Mog-like_dom_sf"/>
</dbReference>
<dbReference type="GO" id="GO:0061599">
    <property type="term" value="F:molybdopterin molybdotransferase activity"/>
    <property type="evidence" value="ECO:0007669"/>
    <property type="project" value="UniProtKB-UniRule"/>
</dbReference>
<dbReference type="GO" id="GO:0046872">
    <property type="term" value="F:metal ion binding"/>
    <property type="evidence" value="ECO:0007669"/>
    <property type="project" value="UniProtKB-UniRule"/>
</dbReference>
<evidence type="ECO:0000313" key="9">
    <source>
        <dbReference type="WBParaSite" id="PDA_v2.g5690.t1"/>
    </source>
</evidence>
<dbReference type="Pfam" id="PF03453">
    <property type="entry name" value="MoeA_N"/>
    <property type="match status" value="1"/>
</dbReference>
<feature type="compositionally biased region" description="Low complexity" evidence="6">
    <location>
        <begin position="1"/>
        <end position="17"/>
    </location>
</feature>
<dbReference type="Proteomes" id="UP000887578">
    <property type="component" value="Unplaced"/>
</dbReference>
<dbReference type="Gene3D" id="2.170.190.11">
    <property type="entry name" value="Molybdopterin biosynthesis moea protein, domain 3"/>
    <property type="match status" value="1"/>
</dbReference>
<dbReference type="AlphaFoldDB" id="A0A914QPE6"/>
<dbReference type="Gene3D" id="3.40.980.10">
    <property type="entry name" value="MoaB/Mog-like domain"/>
    <property type="match status" value="1"/>
</dbReference>
<dbReference type="GO" id="GO:0097112">
    <property type="term" value="P:gamma-aminobutyric acid receptor clustering"/>
    <property type="evidence" value="ECO:0007669"/>
    <property type="project" value="TreeGrafter"/>
</dbReference>
<dbReference type="InterPro" id="IPR036135">
    <property type="entry name" value="MoeA_linker/N_sf"/>
</dbReference>
<accession>A0A914QPE6</accession>
<dbReference type="GO" id="GO:0061598">
    <property type="term" value="F:molybdopterin adenylyltransferase activity"/>
    <property type="evidence" value="ECO:0007669"/>
    <property type="project" value="UniProtKB-UniRule"/>
</dbReference>
<name>A0A914QPE6_9BILA</name>
<dbReference type="GO" id="GO:0005524">
    <property type="term" value="F:ATP binding"/>
    <property type="evidence" value="ECO:0007669"/>
    <property type="project" value="UniProtKB-UniRule"/>
</dbReference>
<comment type="similarity">
    <text evidence="2">In the N-terminal section; belongs to the MoaB/Mog family.</text>
</comment>
<feature type="region of interest" description="Disordered" evidence="6">
    <location>
        <begin position="1"/>
        <end position="22"/>
    </location>
</feature>
<evidence type="ECO:0000256" key="6">
    <source>
        <dbReference type="SAM" id="MobiDB-lite"/>
    </source>
</evidence>
<dbReference type="GO" id="GO:0006777">
    <property type="term" value="P:Mo-molybdopterin cofactor biosynthetic process"/>
    <property type="evidence" value="ECO:0007669"/>
    <property type="project" value="UniProtKB-UniRule"/>
</dbReference>
<dbReference type="GO" id="GO:0099634">
    <property type="term" value="C:postsynaptic specialization membrane"/>
    <property type="evidence" value="ECO:0007669"/>
    <property type="project" value="GOC"/>
</dbReference>
<dbReference type="SUPFAM" id="SSF63867">
    <property type="entry name" value="MoeA C-terminal domain-like"/>
    <property type="match status" value="1"/>
</dbReference>
<keyword evidence="5" id="KW-0500">Molybdenum</keyword>
<dbReference type="SUPFAM" id="SSF63882">
    <property type="entry name" value="MoeA N-terminal region -like"/>
    <property type="match status" value="1"/>
</dbReference>
<dbReference type="Pfam" id="PF00994">
    <property type="entry name" value="MoCF_biosynth"/>
    <property type="match status" value="1"/>
</dbReference>
<comment type="catalytic activity">
    <reaction evidence="5">
        <text>molybdopterin + ATP + H(+) = adenylyl-molybdopterin + diphosphate</text>
        <dbReference type="Rhea" id="RHEA:31331"/>
        <dbReference type="ChEBI" id="CHEBI:15378"/>
        <dbReference type="ChEBI" id="CHEBI:30616"/>
        <dbReference type="ChEBI" id="CHEBI:33019"/>
        <dbReference type="ChEBI" id="CHEBI:58698"/>
        <dbReference type="ChEBI" id="CHEBI:62727"/>
    </reaction>
</comment>
<dbReference type="InterPro" id="IPR036688">
    <property type="entry name" value="MoeA_C_domain_IV_sf"/>
</dbReference>
<dbReference type="GO" id="GO:0005829">
    <property type="term" value="C:cytosol"/>
    <property type="evidence" value="ECO:0007669"/>
    <property type="project" value="TreeGrafter"/>
</dbReference>
<dbReference type="Gene3D" id="3.90.105.10">
    <property type="entry name" value="Molybdopterin biosynthesis moea protein, domain 2"/>
    <property type="match status" value="1"/>
</dbReference>
<keyword evidence="5" id="KW-0479">Metal-binding</keyword>
<comment type="pathway">
    <text evidence="1 5">Cofactor biosynthesis; molybdopterin biosynthesis.</text>
</comment>
<feature type="domain" description="MoaB/Mog" evidence="7">
    <location>
        <begin position="207"/>
        <end position="352"/>
    </location>
</feature>
<dbReference type="SUPFAM" id="SSF53218">
    <property type="entry name" value="Molybdenum cofactor biosynthesis proteins"/>
    <property type="match status" value="1"/>
</dbReference>
<dbReference type="GO" id="GO:0007529">
    <property type="term" value="P:establishment of synaptic specificity at neuromuscular junction"/>
    <property type="evidence" value="ECO:0007669"/>
    <property type="project" value="TreeGrafter"/>
</dbReference>
<dbReference type="PANTHER" id="PTHR10192:SF5">
    <property type="entry name" value="GEPHYRIN"/>
    <property type="match status" value="1"/>
</dbReference>
<organism evidence="8 9">
    <name type="scientific">Panagrolaimus davidi</name>
    <dbReference type="NCBI Taxonomy" id="227884"/>
    <lineage>
        <taxon>Eukaryota</taxon>
        <taxon>Metazoa</taxon>
        <taxon>Ecdysozoa</taxon>
        <taxon>Nematoda</taxon>
        <taxon>Chromadorea</taxon>
        <taxon>Rhabditida</taxon>
        <taxon>Tylenchina</taxon>
        <taxon>Panagrolaimomorpha</taxon>
        <taxon>Panagrolaimoidea</taxon>
        <taxon>Panagrolaimidae</taxon>
        <taxon>Panagrolaimus</taxon>
    </lineage>
</organism>
<dbReference type="PANTHER" id="PTHR10192">
    <property type="entry name" value="MOLYBDOPTERIN BIOSYNTHESIS PROTEIN"/>
    <property type="match status" value="1"/>
</dbReference>
<comment type="similarity">
    <text evidence="5">Belongs to the MoeA family.</text>
</comment>
<dbReference type="InterPro" id="IPR001453">
    <property type="entry name" value="MoaB/Mog_dom"/>
</dbReference>
<protein>
    <submittedName>
        <fullName evidence="9">MoaB/Mog domain-containing protein</fullName>
    </submittedName>
</protein>
<evidence type="ECO:0000256" key="2">
    <source>
        <dbReference type="ARBA" id="ARBA00007589"/>
    </source>
</evidence>
<comment type="cofactor">
    <cofactor evidence="5">
        <name>Mg(2+)</name>
        <dbReference type="ChEBI" id="CHEBI:18420"/>
    </cofactor>
</comment>
<keyword evidence="4 5" id="KW-0501">Molybdenum cofactor biosynthesis</keyword>
<dbReference type="SMART" id="SM00852">
    <property type="entry name" value="MoCF_biosynth"/>
    <property type="match status" value="1"/>
</dbReference>
<evidence type="ECO:0000259" key="7">
    <source>
        <dbReference type="SMART" id="SM00852"/>
    </source>
</evidence>
<dbReference type="CDD" id="cd00887">
    <property type="entry name" value="MoeA"/>
    <property type="match status" value="1"/>
</dbReference>
<dbReference type="InterPro" id="IPR008284">
    <property type="entry name" value="MoCF_biosynth_CS"/>
</dbReference>
<dbReference type="PROSITE" id="PS01079">
    <property type="entry name" value="MOCF_BIOSYNTHESIS_2"/>
    <property type="match status" value="1"/>
</dbReference>
<comment type="similarity">
    <text evidence="3">In the C-terminal section; belongs to the MoeA family.</text>
</comment>
<keyword evidence="5" id="KW-0808">Transferase</keyword>
<evidence type="ECO:0000256" key="4">
    <source>
        <dbReference type="ARBA" id="ARBA00023150"/>
    </source>
</evidence>
<dbReference type="WBParaSite" id="PDA_v2.g5690.t1">
    <property type="protein sequence ID" value="PDA_v2.g5690.t1"/>
    <property type="gene ID" value="PDA_v2.g5690"/>
</dbReference>
<dbReference type="FunFam" id="2.170.190.11:FF:000001">
    <property type="entry name" value="Molybdopterin molybdenumtransferase"/>
    <property type="match status" value="1"/>
</dbReference>
<evidence type="ECO:0000256" key="5">
    <source>
        <dbReference type="RuleBase" id="RU365090"/>
    </source>
</evidence>
<dbReference type="InterPro" id="IPR005110">
    <property type="entry name" value="MoeA_linker/N"/>
</dbReference>
<proteinExistence type="inferred from homology"/>
<evidence type="ECO:0000256" key="3">
    <source>
        <dbReference type="ARBA" id="ARBA00008339"/>
    </source>
</evidence>
<evidence type="ECO:0000256" key="1">
    <source>
        <dbReference type="ARBA" id="ARBA00005046"/>
    </source>
</evidence>
<dbReference type="InterPro" id="IPR038987">
    <property type="entry name" value="MoeA-like"/>
</dbReference>
<comment type="catalytic activity">
    <reaction evidence="5">
        <text>adenylyl-molybdopterin + molybdate = Mo-molybdopterin + AMP + H(+)</text>
        <dbReference type="Rhea" id="RHEA:35047"/>
        <dbReference type="ChEBI" id="CHEBI:15378"/>
        <dbReference type="ChEBI" id="CHEBI:36264"/>
        <dbReference type="ChEBI" id="CHEBI:62727"/>
        <dbReference type="ChEBI" id="CHEBI:71302"/>
        <dbReference type="ChEBI" id="CHEBI:456215"/>
    </reaction>
</comment>